<proteinExistence type="predicted"/>
<organism evidence="1 2">
    <name type="scientific">Marinibaculum pumilum</name>
    <dbReference type="NCBI Taxonomy" id="1766165"/>
    <lineage>
        <taxon>Bacteria</taxon>
        <taxon>Pseudomonadati</taxon>
        <taxon>Pseudomonadota</taxon>
        <taxon>Alphaproteobacteria</taxon>
        <taxon>Rhodospirillales</taxon>
        <taxon>Rhodospirillaceae</taxon>
        <taxon>Marinibaculum</taxon>
    </lineage>
</organism>
<keyword evidence="2" id="KW-1185">Reference proteome</keyword>
<dbReference type="EMBL" id="JBHRTR010000028">
    <property type="protein sequence ID" value="MFC3228478.1"/>
    <property type="molecule type" value="Genomic_DNA"/>
</dbReference>
<name>A0ABV7L239_9PROT</name>
<protein>
    <submittedName>
        <fullName evidence="1">Sarcosine oxidase subunit delta</fullName>
    </submittedName>
</protein>
<reference evidence="2" key="1">
    <citation type="journal article" date="2019" name="Int. J. Syst. Evol. Microbiol.">
        <title>The Global Catalogue of Microorganisms (GCM) 10K type strain sequencing project: providing services to taxonomists for standard genome sequencing and annotation.</title>
        <authorList>
            <consortium name="The Broad Institute Genomics Platform"/>
            <consortium name="The Broad Institute Genome Sequencing Center for Infectious Disease"/>
            <person name="Wu L."/>
            <person name="Ma J."/>
        </authorList>
    </citation>
    <scope>NUCLEOTIDE SEQUENCE [LARGE SCALE GENOMIC DNA]</scope>
    <source>
        <strain evidence="2">KCTC 42964</strain>
    </source>
</reference>
<gene>
    <name evidence="1" type="ORF">ACFOGJ_14635</name>
</gene>
<dbReference type="Pfam" id="PF04267">
    <property type="entry name" value="SoxD"/>
    <property type="match status" value="1"/>
</dbReference>
<evidence type="ECO:0000313" key="2">
    <source>
        <dbReference type="Proteomes" id="UP001595528"/>
    </source>
</evidence>
<sequence length="93" mass="9984">MRITCPVCGPRSVAEFAYGGDATVARPALDAPAADWHRAVYARRNPKGLHREHWQHVGGCRAWLEVERDTASHAVAGVRLIGPWGGGEGGQEG</sequence>
<dbReference type="InterPro" id="IPR038561">
    <property type="entry name" value="SoxD_sf"/>
</dbReference>
<dbReference type="Gene3D" id="3.30.2270.10">
    <property type="entry name" value="Folate-binding superfamily"/>
    <property type="match status" value="1"/>
</dbReference>
<dbReference type="InterPro" id="IPR006279">
    <property type="entry name" value="SoxD"/>
</dbReference>
<evidence type="ECO:0000313" key="1">
    <source>
        <dbReference type="EMBL" id="MFC3228478.1"/>
    </source>
</evidence>
<accession>A0ABV7L239</accession>
<comment type="caution">
    <text evidence="1">The sequence shown here is derived from an EMBL/GenBank/DDBJ whole genome shotgun (WGS) entry which is preliminary data.</text>
</comment>
<dbReference type="Proteomes" id="UP001595528">
    <property type="component" value="Unassembled WGS sequence"/>
</dbReference>
<dbReference type="RefSeq" id="WP_379901627.1">
    <property type="nucleotide sequence ID" value="NZ_JBHRTR010000028.1"/>
</dbReference>